<name>B2J0V3_NOSP7</name>
<organism evidence="3 4">
    <name type="scientific">Nostoc punctiforme (strain ATCC 29133 / PCC 73102)</name>
    <dbReference type="NCBI Taxonomy" id="63737"/>
    <lineage>
        <taxon>Bacteria</taxon>
        <taxon>Bacillati</taxon>
        <taxon>Cyanobacteriota</taxon>
        <taxon>Cyanophyceae</taxon>
        <taxon>Nostocales</taxon>
        <taxon>Nostocaceae</taxon>
        <taxon>Nostoc</taxon>
    </lineage>
</organism>
<dbReference type="PhylomeDB" id="B2J0V3"/>
<evidence type="ECO:0000313" key="3">
    <source>
        <dbReference type="EMBL" id="ACC80320.1"/>
    </source>
</evidence>
<dbReference type="OrthoDB" id="536034at2"/>
<dbReference type="eggNOG" id="COG3087">
    <property type="taxonomic scope" value="Bacteria"/>
</dbReference>
<feature type="compositionally biased region" description="Polar residues" evidence="1">
    <location>
        <begin position="56"/>
        <end position="65"/>
    </location>
</feature>
<feature type="signal peptide" evidence="2">
    <location>
        <begin position="1"/>
        <end position="30"/>
    </location>
</feature>
<feature type="region of interest" description="Disordered" evidence="1">
    <location>
        <begin position="53"/>
        <end position="82"/>
    </location>
</feature>
<sequence length="278" mass="30860">MKSNSQPIKLFLVVAFSCTNLLVSLTPVLAKPNVGSSTSDAYGGLSLRSEAKTSHTKSTTFNQPAIPSGPPPGGRVRGGAKRSIPGCQITKHDLTALVSFTQEANSVINVWGKTTLEHPSWFFYVPYTKDFPYAVEFVLQDQDSNEIYKKLIVLPEKAGVISVSLPTTSPGLALNKQYRWFFTISCDQEKNSPPTYVEGVIQRVELNPAVVKELETTELLKRYTIYAQNGIWYDALSTLAQLRQKNPKDAKLQAEWQNLLGSIHLDDIAAEPIFWEQP</sequence>
<dbReference type="AlphaFoldDB" id="B2J0V3"/>
<feature type="chain" id="PRO_5002777539" description="DUF928 domain-containing protein" evidence="2">
    <location>
        <begin position="31"/>
        <end position="278"/>
    </location>
</feature>
<protein>
    <recommendedName>
        <fullName evidence="5">DUF928 domain-containing protein</fullName>
    </recommendedName>
</protein>
<reference evidence="4" key="1">
    <citation type="submission" date="2008-04" db="EMBL/GenBank/DDBJ databases">
        <title>Complete sequence of chromosome of Nostoc punctiforme ATCC 29133.</title>
        <authorList>
            <consortium name="US DOE Joint Genome Institute"/>
            <person name="Copeland A."/>
            <person name="Lucas S."/>
            <person name="Lapidus A."/>
            <person name="Glavina del Rio T."/>
            <person name="Dalin E."/>
            <person name="Tice H."/>
            <person name="Pitluck S."/>
            <person name="Chain P."/>
            <person name="Malfatti S."/>
            <person name="Shin M."/>
            <person name="Vergez L."/>
            <person name="Schmutz J."/>
            <person name="Larimer F."/>
            <person name="Land M."/>
            <person name="Hauser L."/>
            <person name="Kyrpides N."/>
            <person name="Kim E."/>
            <person name="Meeks J.C."/>
            <person name="Elhai J."/>
            <person name="Campbell E.L."/>
            <person name="Thiel T."/>
            <person name="Longmire J."/>
            <person name="Potts M."/>
            <person name="Atlas R."/>
        </authorList>
    </citation>
    <scope>NUCLEOTIDE SEQUENCE [LARGE SCALE GENOMIC DNA]</scope>
    <source>
        <strain evidence="4">ATCC 29133 / PCC 73102</strain>
    </source>
</reference>
<dbReference type="Proteomes" id="UP000001191">
    <property type="component" value="Chromosome"/>
</dbReference>
<evidence type="ECO:0000256" key="2">
    <source>
        <dbReference type="SAM" id="SignalP"/>
    </source>
</evidence>
<dbReference type="EMBL" id="CP001037">
    <property type="protein sequence ID" value="ACC80320.1"/>
    <property type="molecule type" value="Genomic_DNA"/>
</dbReference>
<evidence type="ECO:0000256" key="1">
    <source>
        <dbReference type="SAM" id="MobiDB-lite"/>
    </source>
</evidence>
<dbReference type="KEGG" id="npu:Npun_F1638"/>
<dbReference type="Pfam" id="PF06051">
    <property type="entry name" value="DUF928"/>
    <property type="match status" value="1"/>
</dbReference>
<keyword evidence="2" id="KW-0732">Signal</keyword>
<keyword evidence="4" id="KW-1185">Reference proteome</keyword>
<evidence type="ECO:0000313" key="4">
    <source>
        <dbReference type="Proteomes" id="UP000001191"/>
    </source>
</evidence>
<dbReference type="InterPro" id="IPR010328">
    <property type="entry name" value="DUF928"/>
</dbReference>
<accession>B2J0V3</accession>
<dbReference type="HOGENOM" id="CLU_061545_1_1_3"/>
<evidence type="ECO:0008006" key="5">
    <source>
        <dbReference type="Google" id="ProtNLM"/>
    </source>
</evidence>
<gene>
    <name evidence="3" type="ordered locus">Npun_F1638</name>
</gene>
<reference evidence="3 4" key="2">
    <citation type="journal article" date="2013" name="Plant Physiol.">
        <title>A Nostoc punctiforme Sugar Transporter Necessary to Establish a Cyanobacterium-Plant Symbiosis.</title>
        <authorList>
            <person name="Ekman M."/>
            <person name="Picossi S."/>
            <person name="Campbell E.L."/>
            <person name="Meeks J.C."/>
            <person name="Flores E."/>
        </authorList>
    </citation>
    <scope>NUCLEOTIDE SEQUENCE [LARGE SCALE GENOMIC DNA]</scope>
    <source>
        <strain evidence="4">ATCC 29133 / PCC 73102</strain>
    </source>
</reference>
<dbReference type="EnsemblBacteria" id="ACC80320">
    <property type="protein sequence ID" value="ACC80320"/>
    <property type="gene ID" value="Npun_F1638"/>
</dbReference>
<dbReference type="RefSeq" id="WP_012408338.1">
    <property type="nucleotide sequence ID" value="NC_010628.1"/>
</dbReference>
<proteinExistence type="predicted"/>
<dbReference type="STRING" id="63737.Npun_F1638"/>